<dbReference type="PROSITE" id="PS51406">
    <property type="entry name" value="FIBRINOGEN_C_2"/>
    <property type="match status" value="1"/>
</dbReference>
<dbReference type="OrthoDB" id="6275059at2759"/>
<feature type="region of interest" description="Disordered" evidence="7">
    <location>
        <begin position="1"/>
        <end position="34"/>
    </location>
</feature>
<protein>
    <recommendedName>
        <fullName evidence="8">Fibrinogen C-terminal domain-containing protein</fullName>
    </recommendedName>
</protein>
<dbReference type="InterPro" id="IPR037579">
    <property type="entry name" value="FIB_ANG-like"/>
</dbReference>
<dbReference type="PANTHER" id="PTHR47221">
    <property type="entry name" value="FIBRINOGEN ALPHA CHAIN"/>
    <property type="match status" value="1"/>
</dbReference>
<feature type="domain" description="Fibrinogen C-terminal" evidence="8">
    <location>
        <begin position="49"/>
        <end position="187"/>
    </location>
</feature>
<reference evidence="9" key="1">
    <citation type="submission" date="2022-11" db="UniProtKB">
        <authorList>
            <consortium name="EnsemblMetazoa"/>
        </authorList>
    </citation>
    <scope>IDENTIFICATION</scope>
</reference>
<organism evidence="9 10">
    <name type="scientific">Patiria miniata</name>
    <name type="common">Bat star</name>
    <name type="synonym">Asterina miniata</name>
    <dbReference type="NCBI Taxonomy" id="46514"/>
    <lineage>
        <taxon>Eukaryota</taxon>
        <taxon>Metazoa</taxon>
        <taxon>Echinodermata</taxon>
        <taxon>Eleutherozoa</taxon>
        <taxon>Asterozoa</taxon>
        <taxon>Asteroidea</taxon>
        <taxon>Valvatacea</taxon>
        <taxon>Valvatida</taxon>
        <taxon>Asterinidae</taxon>
        <taxon>Patiria</taxon>
    </lineage>
</organism>
<evidence type="ECO:0000256" key="7">
    <source>
        <dbReference type="SAM" id="MobiDB-lite"/>
    </source>
</evidence>
<evidence type="ECO:0000256" key="3">
    <source>
        <dbReference type="ARBA" id="ARBA00022729"/>
    </source>
</evidence>
<dbReference type="Proteomes" id="UP000887568">
    <property type="component" value="Unplaced"/>
</dbReference>
<dbReference type="InterPro" id="IPR014716">
    <property type="entry name" value="Fibrinogen_a/b/g_C_1"/>
</dbReference>
<dbReference type="AlphaFoldDB" id="A0A914AZ24"/>
<evidence type="ECO:0000256" key="1">
    <source>
        <dbReference type="ARBA" id="ARBA00004613"/>
    </source>
</evidence>
<keyword evidence="6" id="KW-0325">Glycoprotein</keyword>
<dbReference type="GeneID" id="119738106"/>
<keyword evidence="5" id="KW-1015">Disulfide bond</keyword>
<sequence length="187" mass="21321">MSPGRLLKSPRIPQNQLPAAPQMPKSRLPRDRHSSYQLLPTRHQFSSIPEPTEPPADCQEILDAGQSTSGVYTILHGDQDMQDMQVYCRMESGKGYIVFQRRLDGSVSFNRTWQEYAEGFGDLTGEFWLGNQKLRSLTGNGEWELVITLRAFDGEEARVRYEKFGLHWYIYWLIVSGFTNEAGDAGT</sequence>
<dbReference type="Gene3D" id="3.90.215.10">
    <property type="entry name" value="Gamma Fibrinogen, chain A, domain 1"/>
    <property type="match status" value="1"/>
</dbReference>
<dbReference type="Pfam" id="PF00147">
    <property type="entry name" value="Fibrinogen_C"/>
    <property type="match status" value="1"/>
</dbReference>
<keyword evidence="3" id="KW-0732">Signal</keyword>
<dbReference type="InterPro" id="IPR002181">
    <property type="entry name" value="Fibrinogen_a/b/g_C_dom"/>
</dbReference>
<dbReference type="InterPro" id="IPR036056">
    <property type="entry name" value="Fibrinogen-like_C"/>
</dbReference>
<evidence type="ECO:0000256" key="5">
    <source>
        <dbReference type="ARBA" id="ARBA00023157"/>
    </source>
</evidence>
<dbReference type="SUPFAM" id="SSF56496">
    <property type="entry name" value="Fibrinogen C-terminal domain-like"/>
    <property type="match status" value="1"/>
</dbReference>
<keyword evidence="4" id="KW-0175">Coiled coil</keyword>
<keyword evidence="2" id="KW-0964">Secreted</keyword>
<evidence type="ECO:0000313" key="9">
    <source>
        <dbReference type="EnsemblMetazoa" id="XP_038068774.1"/>
    </source>
</evidence>
<evidence type="ECO:0000256" key="4">
    <source>
        <dbReference type="ARBA" id="ARBA00023054"/>
    </source>
</evidence>
<evidence type="ECO:0000256" key="6">
    <source>
        <dbReference type="ARBA" id="ARBA00023180"/>
    </source>
</evidence>
<name>A0A914AZ24_PATMI</name>
<evidence type="ECO:0000256" key="2">
    <source>
        <dbReference type="ARBA" id="ARBA00022525"/>
    </source>
</evidence>
<keyword evidence="10" id="KW-1185">Reference proteome</keyword>
<evidence type="ECO:0000313" key="10">
    <source>
        <dbReference type="Proteomes" id="UP000887568"/>
    </source>
</evidence>
<dbReference type="RefSeq" id="XP_038068774.1">
    <property type="nucleotide sequence ID" value="XM_038212846.1"/>
</dbReference>
<dbReference type="PANTHER" id="PTHR47221:SF6">
    <property type="entry name" value="FIBRINOGEN ALPHA CHAIN"/>
    <property type="match status" value="1"/>
</dbReference>
<dbReference type="GO" id="GO:0005576">
    <property type="term" value="C:extracellular region"/>
    <property type="evidence" value="ECO:0007669"/>
    <property type="project" value="UniProtKB-SubCell"/>
</dbReference>
<accession>A0A914AZ24</accession>
<dbReference type="EnsemblMetazoa" id="XM_038212846.1">
    <property type="protein sequence ID" value="XP_038068774.1"/>
    <property type="gene ID" value="LOC119738106"/>
</dbReference>
<comment type="subcellular location">
    <subcellularLocation>
        <location evidence="1">Secreted</location>
    </subcellularLocation>
</comment>
<evidence type="ECO:0000259" key="8">
    <source>
        <dbReference type="PROSITE" id="PS51406"/>
    </source>
</evidence>
<dbReference type="SMART" id="SM00186">
    <property type="entry name" value="FBG"/>
    <property type="match status" value="1"/>
</dbReference>
<proteinExistence type="predicted"/>